<evidence type="ECO:0000256" key="1">
    <source>
        <dbReference type="SAM" id="MobiDB-lite"/>
    </source>
</evidence>
<dbReference type="InterPro" id="IPR011990">
    <property type="entry name" value="TPR-like_helical_dom_sf"/>
</dbReference>
<comment type="caution">
    <text evidence="2">The sequence shown here is derived from an EMBL/GenBank/DDBJ whole genome shotgun (WGS) entry which is preliminary data.</text>
</comment>
<evidence type="ECO:0000313" key="2">
    <source>
        <dbReference type="EMBL" id="KAK4494469.1"/>
    </source>
</evidence>
<organism evidence="2 3">
    <name type="scientific">Zasmidium cellare</name>
    <name type="common">Wine cellar mold</name>
    <name type="synonym">Racodium cellare</name>
    <dbReference type="NCBI Taxonomy" id="395010"/>
    <lineage>
        <taxon>Eukaryota</taxon>
        <taxon>Fungi</taxon>
        <taxon>Dikarya</taxon>
        <taxon>Ascomycota</taxon>
        <taxon>Pezizomycotina</taxon>
        <taxon>Dothideomycetes</taxon>
        <taxon>Dothideomycetidae</taxon>
        <taxon>Mycosphaerellales</taxon>
        <taxon>Mycosphaerellaceae</taxon>
        <taxon>Zasmidium</taxon>
    </lineage>
</organism>
<dbReference type="Proteomes" id="UP001305779">
    <property type="component" value="Unassembled WGS sequence"/>
</dbReference>
<name>A0ABR0DZ78_ZASCE</name>
<dbReference type="EMBL" id="JAXOVC010000014">
    <property type="protein sequence ID" value="KAK4494469.1"/>
    <property type="molecule type" value="Genomic_DNA"/>
</dbReference>
<gene>
    <name evidence="2" type="ORF">PRZ48_014767</name>
</gene>
<evidence type="ECO:0000313" key="3">
    <source>
        <dbReference type="Proteomes" id="UP001305779"/>
    </source>
</evidence>
<dbReference type="Gene3D" id="1.25.40.10">
    <property type="entry name" value="Tetratricopeptide repeat domain"/>
    <property type="match status" value="1"/>
</dbReference>
<keyword evidence="3" id="KW-1185">Reference proteome</keyword>
<reference evidence="2 3" key="1">
    <citation type="journal article" date="2023" name="G3 (Bethesda)">
        <title>A chromosome-level genome assembly of Zasmidium syzygii isolated from banana leaves.</title>
        <authorList>
            <person name="van Westerhoven A.C."/>
            <person name="Mehrabi R."/>
            <person name="Talebi R."/>
            <person name="Steentjes M.B.F."/>
            <person name="Corcolon B."/>
            <person name="Chong P.A."/>
            <person name="Kema G.H.J."/>
            <person name="Seidl M.F."/>
        </authorList>
    </citation>
    <scope>NUCLEOTIDE SEQUENCE [LARGE SCALE GENOMIC DNA]</scope>
    <source>
        <strain evidence="2 3">P124</strain>
    </source>
</reference>
<feature type="region of interest" description="Disordered" evidence="1">
    <location>
        <begin position="204"/>
        <end position="227"/>
    </location>
</feature>
<accession>A0ABR0DZ78</accession>
<proteinExistence type="predicted"/>
<sequence length="772" mass="87558">MLALWSRAAQIRGSCRCPQCLSAAHGVARSTITSAARRPQFWTSSTIWYSGIFAAAASLDALYKVQRREKWDQAIAEIKQELGEYDGLEDVLSRQALEEMDERKGRSKYGYTLNKLEVDADQRRVQEQEKEISDVGRLQDDTEYPGLTAGAVDDYQGQRDGVNALNQVEEIAERPQDLQHNDPSNVSVFEGDEALQELAANIDSSSKRRTRPKWPTNTGSDEEPKWLPPQSIYASDYLKQKYEVRGWSPYKMERCMISTDLLLLHTWSELRKRGLIQEAANAVPAAYAQYMMMSEQNLQKNIRQKLADFDRLERMGQERYLRGWFRRDERDIPLCRYHVDSEGEFHDTTRNLNQTLQDLTHQTKAGTYTLPALMANICYQLSLSIAPPNIDTYNTLLVGLFDLRQVKHTENVIHAMLRTWARPNEVTLATVLNFHSTIGDAANFRWWVQRMRGQFGGLMNASPVTTIWEESRARLIHLDNGKNHGLGSIIQLPYPTPMVFGALIRGVLNFSGFQAALQICQGMAKDGWSLCIAGLGTILRDCTERRDWKSGIAIWRQIQILKSKSTRYSDSKWSSETIGPQTFAAMLQLCARCGQRGVFENVMQQAVKAHPHALTKILDHVRNDTPVAPPIHMEDLEEYGGEFVSLGKIAPYKKPALDDAMLAADMMFDDFPSHVVDEGEDATDELGTFQTPYGGVSRQEAMECWQDDKYPAIPIDHYDTGYGDHKGISHRTSSSDQWKPDMIQAMSKGNCWLQPDVPVNKSRREPVARFAA</sequence>
<protein>
    <submittedName>
        <fullName evidence="2">Uncharacterized protein</fullName>
    </submittedName>
</protein>